<organism evidence="2 3">
    <name type="scientific">Gossypium arboreum</name>
    <name type="common">Tree cotton</name>
    <name type="synonym">Gossypium nanking</name>
    <dbReference type="NCBI Taxonomy" id="29729"/>
    <lineage>
        <taxon>Eukaryota</taxon>
        <taxon>Viridiplantae</taxon>
        <taxon>Streptophyta</taxon>
        <taxon>Embryophyta</taxon>
        <taxon>Tracheophyta</taxon>
        <taxon>Spermatophyta</taxon>
        <taxon>Magnoliopsida</taxon>
        <taxon>eudicotyledons</taxon>
        <taxon>Gunneridae</taxon>
        <taxon>Pentapetalae</taxon>
        <taxon>rosids</taxon>
        <taxon>malvids</taxon>
        <taxon>Malvales</taxon>
        <taxon>Malvaceae</taxon>
        <taxon>Malvoideae</taxon>
        <taxon>Gossypium</taxon>
    </lineage>
</organism>
<evidence type="ECO:0000313" key="2">
    <source>
        <dbReference type="EMBL" id="KAK5832973.1"/>
    </source>
</evidence>
<keyword evidence="3" id="KW-1185">Reference proteome</keyword>
<evidence type="ECO:0000313" key="3">
    <source>
        <dbReference type="Proteomes" id="UP001358586"/>
    </source>
</evidence>
<name>A0ABR0Q214_GOSAR</name>
<protein>
    <submittedName>
        <fullName evidence="2">Uncharacterized protein</fullName>
    </submittedName>
</protein>
<reference evidence="2 3" key="1">
    <citation type="submission" date="2023-03" db="EMBL/GenBank/DDBJ databases">
        <title>WGS of Gossypium arboreum.</title>
        <authorList>
            <person name="Yu D."/>
        </authorList>
    </citation>
    <scope>NUCLEOTIDE SEQUENCE [LARGE SCALE GENOMIC DNA]</scope>
    <source>
        <tissue evidence="2">Leaf</tissue>
    </source>
</reference>
<evidence type="ECO:0000256" key="1">
    <source>
        <dbReference type="SAM" id="MobiDB-lite"/>
    </source>
</evidence>
<feature type="compositionally biased region" description="Polar residues" evidence="1">
    <location>
        <begin position="13"/>
        <end position="22"/>
    </location>
</feature>
<dbReference type="EMBL" id="JARKNE010000005">
    <property type="protein sequence ID" value="KAK5832973.1"/>
    <property type="molecule type" value="Genomic_DNA"/>
</dbReference>
<feature type="compositionally biased region" description="Basic and acidic residues" evidence="1">
    <location>
        <begin position="1"/>
        <end position="12"/>
    </location>
</feature>
<proteinExistence type="predicted"/>
<comment type="caution">
    <text evidence="2">The sequence shown here is derived from an EMBL/GenBank/DDBJ whole genome shotgun (WGS) entry which is preliminary data.</text>
</comment>
<feature type="region of interest" description="Disordered" evidence="1">
    <location>
        <begin position="1"/>
        <end position="22"/>
    </location>
</feature>
<dbReference type="Proteomes" id="UP001358586">
    <property type="component" value="Chromosome 5"/>
</dbReference>
<accession>A0ABR0Q214</accession>
<sequence>MESDGKRNHEDQSSGTLDESSASLGAVFAHETKVAMVTPADRGSNLEIAIDSLTHYDWVVDCLCGILMLVR</sequence>
<gene>
    <name evidence="2" type="ORF">PVK06_016782</name>
</gene>